<dbReference type="Pfam" id="PF10140">
    <property type="entry name" value="YukC"/>
    <property type="match status" value="1"/>
</dbReference>
<feature type="transmembrane region" description="Helical" evidence="2">
    <location>
        <begin position="216"/>
        <end position="235"/>
    </location>
</feature>
<keyword evidence="4" id="KW-1185">Reference proteome</keyword>
<gene>
    <name evidence="3" type="ORF">EV146_12047</name>
</gene>
<accession>A0A4R2AWS4</accession>
<dbReference type="RefSeq" id="WP_158287224.1">
    <property type="nucleotide sequence ID" value="NZ_JABUHM010000003.1"/>
</dbReference>
<keyword evidence="2" id="KW-1133">Transmembrane helix</keyword>
<sequence>MKIQLFEHGTLFIEPNKHYRLEIPENKVLAERVEELKDLQGDFPSFFPLHEINKENGRFVFRYEVEEGYKPLTDAKGYSTVMRLALIHGLLDLDPLDHFREHVLIHPRNIFFKDLKSLKFLYRANRWLPSEHHLDKLEQYKVLILSMFSRFSFEKYKREKGSLLRKEEDEFLFRIENACNLGELKDLIEKRLYQEETEHFLTWEEEKRKIRKQKGLLFGTTAGICGVAFAFGLILQQSAVDKVQSAYASELKKAEGESHYYRLLSEEKYDEALLLLKKNGGTKEEVANIFLEKGEYQEAIDTDQSFIKPAVEALYRSNQQEQIMGLESDSDYLEIEKEIIAYDYSSLLSKQAFSTDKGQLLRMGKAFAEHGDLQDAKSLNNRLKDKELADMIRKKELENRFTAIQEEIKEINEKKGLKQEQKRKEIKPKQVELTKIRDEIKKIEKETG</sequence>
<comment type="caution">
    <text evidence="3">The sequence shown here is derived from an EMBL/GenBank/DDBJ whole genome shotgun (WGS) entry which is preliminary data.</text>
</comment>
<keyword evidence="2" id="KW-0812">Transmembrane</keyword>
<evidence type="ECO:0000256" key="2">
    <source>
        <dbReference type="SAM" id="Phobius"/>
    </source>
</evidence>
<organism evidence="3 4">
    <name type="scientific">Mesobacillus foraminis</name>
    <dbReference type="NCBI Taxonomy" id="279826"/>
    <lineage>
        <taxon>Bacteria</taxon>
        <taxon>Bacillati</taxon>
        <taxon>Bacillota</taxon>
        <taxon>Bacilli</taxon>
        <taxon>Bacillales</taxon>
        <taxon>Bacillaceae</taxon>
        <taxon>Mesobacillus</taxon>
    </lineage>
</organism>
<dbReference type="AlphaFoldDB" id="A0A4R2AWS4"/>
<keyword evidence="2" id="KW-0472">Membrane</keyword>
<proteinExistence type="predicted"/>
<dbReference type="Proteomes" id="UP000295689">
    <property type="component" value="Unassembled WGS sequence"/>
</dbReference>
<evidence type="ECO:0000313" key="3">
    <source>
        <dbReference type="EMBL" id="TCN18448.1"/>
    </source>
</evidence>
<dbReference type="InterPro" id="IPR018778">
    <property type="entry name" value="T7SS_EssB"/>
</dbReference>
<feature type="coiled-coil region" evidence="1">
    <location>
        <begin position="394"/>
        <end position="424"/>
    </location>
</feature>
<dbReference type="EMBL" id="SLVV01000020">
    <property type="protein sequence ID" value="TCN18448.1"/>
    <property type="molecule type" value="Genomic_DNA"/>
</dbReference>
<evidence type="ECO:0000313" key="4">
    <source>
        <dbReference type="Proteomes" id="UP000295689"/>
    </source>
</evidence>
<name>A0A4R2AWS4_9BACI</name>
<protein>
    <submittedName>
        <fullName evidence="3">Putative membrane protein YukC</fullName>
    </submittedName>
</protein>
<keyword evidence="1" id="KW-0175">Coiled coil</keyword>
<reference evidence="3 4" key="1">
    <citation type="journal article" date="2015" name="Stand. Genomic Sci.">
        <title>Genomic Encyclopedia of Bacterial and Archaeal Type Strains, Phase III: the genomes of soil and plant-associated and newly described type strains.</title>
        <authorList>
            <person name="Whitman W.B."/>
            <person name="Woyke T."/>
            <person name="Klenk H.P."/>
            <person name="Zhou Y."/>
            <person name="Lilburn T.G."/>
            <person name="Beck B.J."/>
            <person name="De Vos P."/>
            <person name="Vandamme P."/>
            <person name="Eisen J.A."/>
            <person name="Garrity G."/>
            <person name="Hugenholtz P."/>
            <person name="Kyrpides N.C."/>
        </authorList>
    </citation>
    <scope>NUCLEOTIDE SEQUENCE [LARGE SCALE GENOMIC DNA]</scope>
    <source>
        <strain evidence="3 4">CV53</strain>
    </source>
</reference>
<evidence type="ECO:0000256" key="1">
    <source>
        <dbReference type="SAM" id="Coils"/>
    </source>
</evidence>
<dbReference type="Gene3D" id="1.10.510.10">
    <property type="entry name" value="Transferase(Phosphotransferase) domain 1"/>
    <property type="match status" value="1"/>
</dbReference>